<sequence>MREFLEELKVTQKGNPIRIRFVCLTHPHDDHYAGLGRLLEAFLGGVDAVWSVPKVGDRYTKALMTYAEATRAGREPLPDDVEFNGLERVLGALNRAQRNGAKVKHVSQGKDLLRFSTSSGDLVVMGCGPADEDVENALPALLQGVENLIENGSHDARFDPNATSGALLLRWGKAGILLGGDLLCASGFYKGWNEVFGDIHPPVQVIKTSHHASEEAHHEELWQRLGAHLAIVTPFKSAEGSMPPRPERISRLAQKAVVAITATPAWRTAKGNPSPIFTSLGKSKSSGVTSARNGVLKLSPKPSGADIHNAIAVSLNASGKIVRLVFGGKANVYEPPVP</sequence>
<dbReference type="EMBL" id="JABFJW010000063">
    <property type="protein sequence ID" value="NOK09494.1"/>
    <property type="molecule type" value="Genomic_DNA"/>
</dbReference>
<dbReference type="AlphaFoldDB" id="A0A7Y4JR89"/>
<proteinExistence type="predicted"/>
<accession>A0A7Y4JR89</accession>
<evidence type="ECO:0000259" key="1">
    <source>
        <dbReference type="Pfam" id="PF00753"/>
    </source>
</evidence>
<evidence type="ECO:0000313" key="2">
    <source>
        <dbReference type="EMBL" id="NOK09494.1"/>
    </source>
</evidence>
<name>A0A7Y4JR89_9BACT</name>
<dbReference type="Gene3D" id="3.60.15.10">
    <property type="entry name" value="Ribonuclease Z/Hydroxyacylglutathione hydrolase-like"/>
    <property type="match status" value="1"/>
</dbReference>
<dbReference type="SUPFAM" id="SSF56281">
    <property type="entry name" value="Metallo-hydrolase/oxidoreductase"/>
    <property type="match status" value="1"/>
</dbReference>
<keyword evidence="2" id="KW-0378">Hydrolase</keyword>
<gene>
    <name evidence="2" type="ORF">HNS30_10675</name>
</gene>
<dbReference type="Proteomes" id="UP000528460">
    <property type="component" value="Unassembled WGS sequence"/>
</dbReference>
<dbReference type="CDD" id="cd06262">
    <property type="entry name" value="metallo-hydrolase-like_MBL-fold"/>
    <property type="match status" value="1"/>
</dbReference>
<dbReference type="InterPro" id="IPR036866">
    <property type="entry name" value="RibonucZ/Hydroxyglut_hydro"/>
</dbReference>
<organism evidence="2 3">
    <name type="scientific">Corallococcus exercitus</name>
    <dbReference type="NCBI Taxonomy" id="2316736"/>
    <lineage>
        <taxon>Bacteria</taxon>
        <taxon>Pseudomonadati</taxon>
        <taxon>Myxococcota</taxon>
        <taxon>Myxococcia</taxon>
        <taxon>Myxococcales</taxon>
        <taxon>Cystobacterineae</taxon>
        <taxon>Myxococcaceae</taxon>
        <taxon>Corallococcus</taxon>
    </lineage>
</organism>
<protein>
    <submittedName>
        <fullName evidence="2">MBL fold metallo-hydrolase</fullName>
    </submittedName>
</protein>
<feature type="domain" description="Metallo-beta-lactamase" evidence="1">
    <location>
        <begin position="13"/>
        <end position="215"/>
    </location>
</feature>
<comment type="caution">
    <text evidence="2">The sequence shown here is derived from an EMBL/GenBank/DDBJ whole genome shotgun (WGS) entry which is preliminary data.</text>
</comment>
<dbReference type="Pfam" id="PF00753">
    <property type="entry name" value="Lactamase_B"/>
    <property type="match status" value="1"/>
</dbReference>
<evidence type="ECO:0000313" key="3">
    <source>
        <dbReference type="Proteomes" id="UP000528460"/>
    </source>
</evidence>
<dbReference type="RefSeq" id="WP_171413683.1">
    <property type="nucleotide sequence ID" value="NZ_JABFJW010000063.1"/>
</dbReference>
<dbReference type="GO" id="GO:0016787">
    <property type="term" value="F:hydrolase activity"/>
    <property type="evidence" value="ECO:0007669"/>
    <property type="project" value="UniProtKB-KW"/>
</dbReference>
<reference evidence="2 3" key="1">
    <citation type="submission" date="2020-05" db="EMBL/GenBank/DDBJ databases">
        <authorList>
            <person name="Whitworth D."/>
        </authorList>
    </citation>
    <scope>NUCLEOTIDE SEQUENCE [LARGE SCALE GENOMIC DNA]</scope>
    <source>
        <strain evidence="2 3">CA046A</strain>
    </source>
</reference>
<dbReference type="InterPro" id="IPR001279">
    <property type="entry name" value="Metallo-B-lactamas"/>
</dbReference>